<name>A0A222E165_9RHOB</name>
<organism evidence="1 2">
    <name type="scientific">Antarctobacter heliothermus</name>
    <dbReference type="NCBI Taxonomy" id="74033"/>
    <lineage>
        <taxon>Bacteria</taxon>
        <taxon>Pseudomonadati</taxon>
        <taxon>Pseudomonadota</taxon>
        <taxon>Alphaproteobacteria</taxon>
        <taxon>Rhodobacterales</taxon>
        <taxon>Roseobacteraceae</taxon>
        <taxon>Antarctobacter</taxon>
    </lineage>
</organism>
<proteinExistence type="predicted"/>
<gene>
    <name evidence="1" type="ORF">ANTHELSMS3_01178</name>
</gene>
<accession>A0A222E165</accession>
<keyword evidence="2" id="KW-1185">Reference proteome</keyword>
<reference evidence="1 2" key="1">
    <citation type="submission" date="2017-07" db="EMBL/GenBank/DDBJ databases">
        <title>Genome Sequence of Antarctobacter heliothermus Strain SMS3 Isolated from a culture of the Diatom Skeletonema marinoi.</title>
        <authorList>
            <person name="Topel M."/>
            <person name="Pinder M.I.M."/>
            <person name="Johansson O.N."/>
            <person name="Kourtchenko O."/>
            <person name="Godhe A."/>
            <person name="Clarke A.K."/>
        </authorList>
    </citation>
    <scope>NUCLEOTIDE SEQUENCE [LARGE SCALE GENOMIC DNA]</scope>
    <source>
        <strain evidence="1 2">SMS3</strain>
    </source>
</reference>
<dbReference type="KEGG" id="aht:ANTHELSMS3_01178"/>
<dbReference type="AlphaFoldDB" id="A0A222E165"/>
<evidence type="ECO:0000313" key="1">
    <source>
        <dbReference type="EMBL" id="ASP19893.1"/>
    </source>
</evidence>
<dbReference type="EMBL" id="CP022540">
    <property type="protein sequence ID" value="ASP19893.1"/>
    <property type="molecule type" value="Genomic_DNA"/>
</dbReference>
<sequence length="83" mass="8655">MAATSALPEAAIPARVELSCVNIPFGRKGAVAEGASFHARPTLLTSSPPAVAAWVRQFSEILRQVVPSAPAKAGRPDRPLPLN</sequence>
<evidence type="ECO:0000313" key="2">
    <source>
        <dbReference type="Proteomes" id="UP000203589"/>
    </source>
</evidence>
<protein>
    <submittedName>
        <fullName evidence="1">Uncharacterized protein</fullName>
    </submittedName>
</protein>
<dbReference type="Proteomes" id="UP000203589">
    <property type="component" value="Chromosome"/>
</dbReference>